<evidence type="ECO:0000256" key="1">
    <source>
        <dbReference type="SAM" id="MobiDB-lite"/>
    </source>
</evidence>
<protein>
    <recommendedName>
        <fullName evidence="4">Heterokaryon incompatibility domain-containing protein</fullName>
    </recommendedName>
</protein>
<feature type="compositionally biased region" description="Low complexity" evidence="1">
    <location>
        <begin position="25"/>
        <end position="39"/>
    </location>
</feature>
<sequence>MNLSPPPPQSSASSSPQSSAPPSPQSSASPSLHSSAASPGENAGYTELLGPQPLHSFTSLGLWSYLQKPARDLGPQGVSQLAASRKIPLDLRVIFGLHCKFHAMPGPGEQQSRDDQPCYGAGSLEGVWKLADMMKYSTPSAPLSAFRQFPKGKLYSVTPMNCDTQCPLQKRFDGTGAIQNELADTPCSSLGVSGLLQKLNEVFGTTYQLNNHLSSLLGGYVNKADCDFGRVYGEVRRGWFCDVDRLQGRLERGARQDYGMRKRAIDSNRGLIVQPRTPPRRVWDLYSNRVLPFWVLLSKDIPRNLWAVSHSWVNDRQRKFIRTRVNGYEWALPIPRDVELDHVRIELLNLGAEYVWLDVLCLRQQVDEERRTWLSWDSDRWQNVETLRQKEWRLDVPTIGHVFRCKPSQVVITYFSGLGRPFCVTAEMFNDERSWLNRVWTMQETTSNWLLGGAGA</sequence>
<dbReference type="OrthoDB" id="2957144at2759"/>
<accession>K5VYF2</accession>
<dbReference type="GeneID" id="18918123"/>
<dbReference type="AlphaFoldDB" id="K5VYF2"/>
<evidence type="ECO:0008006" key="4">
    <source>
        <dbReference type="Google" id="ProtNLM"/>
    </source>
</evidence>
<dbReference type="EMBL" id="JH930476">
    <property type="protein sequence ID" value="EKM51639.1"/>
    <property type="molecule type" value="Genomic_DNA"/>
</dbReference>
<gene>
    <name evidence="2" type="ORF">PHACADRAFT_261892</name>
</gene>
<organism evidence="2 3">
    <name type="scientific">Phanerochaete carnosa (strain HHB-10118-sp)</name>
    <name type="common">White-rot fungus</name>
    <name type="synonym">Peniophora carnosa</name>
    <dbReference type="NCBI Taxonomy" id="650164"/>
    <lineage>
        <taxon>Eukaryota</taxon>
        <taxon>Fungi</taxon>
        <taxon>Dikarya</taxon>
        <taxon>Basidiomycota</taxon>
        <taxon>Agaricomycotina</taxon>
        <taxon>Agaricomycetes</taxon>
        <taxon>Polyporales</taxon>
        <taxon>Phanerochaetaceae</taxon>
        <taxon>Phanerochaete</taxon>
    </lineage>
</organism>
<dbReference type="KEGG" id="pco:PHACADRAFT_261892"/>
<dbReference type="InParanoid" id="K5VYF2"/>
<dbReference type="RefSeq" id="XP_007399448.1">
    <property type="nucleotide sequence ID" value="XM_007399386.1"/>
</dbReference>
<dbReference type="HOGENOM" id="CLU_600067_0_0_1"/>
<evidence type="ECO:0000313" key="2">
    <source>
        <dbReference type="EMBL" id="EKM51639.1"/>
    </source>
</evidence>
<name>K5VYF2_PHACS</name>
<feature type="region of interest" description="Disordered" evidence="1">
    <location>
        <begin position="1"/>
        <end position="49"/>
    </location>
</feature>
<keyword evidence="3" id="KW-1185">Reference proteome</keyword>
<reference evidence="2 3" key="1">
    <citation type="journal article" date="2012" name="BMC Genomics">
        <title>Comparative genomics of the white-rot fungi, Phanerochaete carnosa and P. chrysosporium, to elucidate the genetic basis of the distinct wood types they colonize.</title>
        <authorList>
            <person name="Suzuki H."/>
            <person name="MacDonald J."/>
            <person name="Syed K."/>
            <person name="Salamov A."/>
            <person name="Hori C."/>
            <person name="Aerts A."/>
            <person name="Henrissat B."/>
            <person name="Wiebenga A."/>
            <person name="vanKuyk P.A."/>
            <person name="Barry K."/>
            <person name="Lindquist E."/>
            <person name="LaButti K."/>
            <person name="Lapidus A."/>
            <person name="Lucas S."/>
            <person name="Coutinho P."/>
            <person name="Gong Y."/>
            <person name="Samejima M."/>
            <person name="Mahadevan R."/>
            <person name="Abou-Zaid M."/>
            <person name="de Vries R.P."/>
            <person name="Igarashi K."/>
            <person name="Yadav J.S."/>
            <person name="Grigoriev I.V."/>
            <person name="Master E.R."/>
        </authorList>
    </citation>
    <scope>NUCLEOTIDE SEQUENCE [LARGE SCALE GENOMIC DNA]</scope>
    <source>
        <strain evidence="2 3">HHB-10118-sp</strain>
    </source>
</reference>
<evidence type="ECO:0000313" key="3">
    <source>
        <dbReference type="Proteomes" id="UP000008370"/>
    </source>
</evidence>
<dbReference type="Proteomes" id="UP000008370">
    <property type="component" value="Unassembled WGS sequence"/>
</dbReference>
<proteinExistence type="predicted"/>